<accession>A0A1J4JX25</accession>
<comment type="caution">
    <text evidence="1">The sequence shown here is derived from an EMBL/GenBank/DDBJ whole genome shotgun (WGS) entry which is preliminary data.</text>
</comment>
<evidence type="ECO:0000313" key="2">
    <source>
        <dbReference type="Proteomes" id="UP000179807"/>
    </source>
</evidence>
<gene>
    <name evidence="1" type="ORF">TRFO_07268</name>
</gene>
<dbReference type="RefSeq" id="XP_068355220.1">
    <property type="nucleotide sequence ID" value="XM_068493574.1"/>
</dbReference>
<sequence length="861" mass="102011">MMKFSSQTKTLIDFTRIGTECRRLQKNSSAIETAALIINHSVSDPKISLDKIIYTQSYQSLLKIVMVLYRRFSTDANIHLRNLLSLVHWSDTIHLGEYSFIQTILSTDIKIEGEQINLIFEIFPTLIRPILLSRIYSKPESLFVKPVKSLELFDLPNSHFLQENGMNTFLIKESLVVTYQQSLQFFYDLLNPQTYRLLNHYLSSNPNFFTVVYSICQHNFFDLISGLMEDNLFLFLSTFVRNYKNMPKEIFQCIYNHLDQQIIENYACSVGSADCSNFIHFIFENDFSTHLENISCGTKYINKALTKIYRRYPNTIFHNFKQNDVQRLNDFVFDCIISTSDIYQLHPDLIEGILSKPRVLSLVRHNFPKFLELALNRCPNLASNIASIIHRRLRNKLSPNALIVQRARHEESNNNYEFEDDKRFERDDRFNRNKLERFDVPAASGIATEERRDFYYQLALQIYQIDERLYLHCFQKSKSIVFDLLSNFLPPRNHIYELNFPTKQFFDECEKLSIDFMTDDELIYFFEENLVHIFHDKRWIALISSTPLLFYSFTRVLIQNQVLQNHNSLVVLFASNMLPTFKENSEKYLEFMYFLQKNQGNIEIKNFPLYLRIKLVEFLNQYYENTSSYKHLFILFCPDISQLLNPTLNEITNIESCVLDAFDLRTKIQFYTRFIEGNLQNPILHKTYIMLFNNYDRFVPFHDYFVIILNNQEEIESSLEEDPIYFNKWFNYITSPGPWQQILNEGSFECRNFIGKVMFSCLKYPEFSTNFDFIDRLILFLNTPENTPPLNIVATQSVLKVVLTLRKNVDNEIRDRYCTIFDILMNKYFYKILRAVSLLNTNTNMDTNMNNSKDGIAPMYD</sequence>
<dbReference type="Proteomes" id="UP000179807">
    <property type="component" value="Unassembled WGS sequence"/>
</dbReference>
<keyword evidence="2" id="KW-1185">Reference proteome</keyword>
<dbReference type="GeneID" id="94828278"/>
<organism evidence="1 2">
    <name type="scientific">Tritrichomonas foetus</name>
    <dbReference type="NCBI Taxonomy" id="1144522"/>
    <lineage>
        <taxon>Eukaryota</taxon>
        <taxon>Metamonada</taxon>
        <taxon>Parabasalia</taxon>
        <taxon>Tritrichomonadida</taxon>
        <taxon>Tritrichomonadidae</taxon>
        <taxon>Tritrichomonas</taxon>
    </lineage>
</organism>
<dbReference type="VEuPathDB" id="TrichDB:TRFO_07268"/>
<reference evidence="1" key="1">
    <citation type="submission" date="2016-10" db="EMBL/GenBank/DDBJ databases">
        <authorList>
            <person name="Benchimol M."/>
            <person name="Almeida L.G."/>
            <person name="Vasconcelos A.T."/>
            <person name="Perreira-Neves A."/>
            <person name="Rosa I.A."/>
            <person name="Tasca T."/>
            <person name="Bogo M.R."/>
            <person name="de Souza W."/>
        </authorList>
    </citation>
    <scope>NUCLEOTIDE SEQUENCE [LARGE SCALE GENOMIC DNA]</scope>
    <source>
        <strain evidence="1">K</strain>
    </source>
</reference>
<protein>
    <submittedName>
        <fullName evidence="1">Uncharacterized protein</fullName>
    </submittedName>
</protein>
<dbReference type="AlphaFoldDB" id="A0A1J4JX25"/>
<proteinExistence type="predicted"/>
<evidence type="ECO:0000313" key="1">
    <source>
        <dbReference type="EMBL" id="OHT02084.1"/>
    </source>
</evidence>
<dbReference type="EMBL" id="MLAK01000882">
    <property type="protein sequence ID" value="OHT02084.1"/>
    <property type="molecule type" value="Genomic_DNA"/>
</dbReference>
<name>A0A1J4JX25_9EUKA</name>